<dbReference type="OrthoDB" id="9790048at2"/>
<accession>A0A2V3UYB4</accession>
<sequence>MLIRKLAYACLPALLLAGCQDPASTNEGSSRSEIRIVGSSTVFPFAKKVAEEFVNFDPERRSPILESTGTGGGVELFCAGVGANTPDIVNASRRMKKSEFERCQANGVDGIIEIVIGFDGIALAQAKNGPRITLTVEEFYSALAAQPFGKGPNKAIRWPDINPALPDTRINIFGPPATSGTRDALEEIIMEKGCKADPAIKALSDSNKEKFEDICHSIRTDQAYTDTGENDNLIVQKLSTNPDAVGIFSYSYLADNADTVRGVPIGGVEPSYATIESGEYPGARTLYFYVKKKHVDVIPGLREYVAEFLRGGEHEGYLTRIGLIAAPEKVRAEMLGRIKSLTVLDGTELK</sequence>
<dbReference type="Gene3D" id="3.40.190.10">
    <property type="entry name" value="Periplasmic binding protein-like II"/>
    <property type="match status" value="2"/>
</dbReference>
<proteinExistence type="predicted"/>
<dbReference type="InterPro" id="IPR050811">
    <property type="entry name" value="Phosphate_ABC_transporter"/>
</dbReference>
<evidence type="ECO:0000259" key="2">
    <source>
        <dbReference type="Pfam" id="PF12849"/>
    </source>
</evidence>
<dbReference type="Proteomes" id="UP000248014">
    <property type="component" value="Unassembled WGS sequence"/>
</dbReference>
<dbReference type="EMBL" id="QJJM01000008">
    <property type="protein sequence ID" value="PXW74422.1"/>
    <property type="molecule type" value="Genomic_DNA"/>
</dbReference>
<reference evidence="3 4" key="1">
    <citation type="submission" date="2018-05" db="EMBL/GenBank/DDBJ databases">
        <title>Genomic Encyclopedia of Type Strains, Phase IV (KMG-IV): sequencing the most valuable type-strain genomes for metagenomic binning, comparative biology and taxonomic classification.</title>
        <authorList>
            <person name="Goeker M."/>
        </authorList>
    </citation>
    <scope>NUCLEOTIDE SEQUENCE [LARGE SCALE GENOMIC DNA]</scope>
    <source>
        <strain evidence="3 4">DSM 3183</strain>
    </source>
</reference>
<protein>
    <submittedName>
        <fullName evidence="3">Phosphate ABC transporter substrate-binding protein (PhoT family)</fullName>
    </submittedName>
</protein>
<name>A0A2V3UYB4_9SPHN</name>
<organism evidence="3 4">
    <name type="scientific">Blastomonas natatoria</name>
    <dbReference type="NCBI Taxonomy" id="34015"/>
    <lineage>
        <taxon>Bacteria</taxon>
        <taxon>Pseudomonadati</taxon>
        <taxon>Pseudomonadota</taxon>
        <taxon>Alphaproteobacteria</taxon>
        <taxon>Sphingomonadales</taxon>
        <taxon>Sphingomonadaceae</taxon>
        <taxon>Blastomonas</taxon>
    </lineage>
</organism>
<evidence type="ECO:0000313" key="4">
    <source>
        <dbReference type="Proteomes" id="UP000248014"/>
    </source>
</evidence>
<dbReference type="Pfam" id="PF12849">
    <property type="entry name" value="PBP_like_2"/>
    <property type="match status" value="1"/>
</dbReference>
<comment type="caution">
    <text evidence="3">The sequence shown here is derived from an EMBL/GenBank/DDBJ whole genome shotgun (WGS) entry which is preliminary data.</text>
</comment>
<evidence type="ECO:0000256" key="1">
    <source>
        <dbReference type="ARBA" id="ARBA00022729"/>
    </source>
</evidence>
<dbReference type="SUPFAM" id="SSF53850">
    <property type="entry name" value="Periplasmic binding protein-like II"/>
    <property type="match status" value="1"/>
</dbReference>
<dbReference type="PROSITE" id="PS51257">
    <property type="entry name" value="PROKAR_LIPOPROTEIN"/>
    <property type="match status" value="1"/>
</dbReference>
<feature type="domain" description="PBP" evidence="2">
    <location>
        <begin position="24"/>
        <end position="309"/>
    </location>
</feature>
<gene>
    <name evidence="3" type="ORF">C7451_10883</name>
</gene>
<dbReference type="InterPro" id="IPR024370">
    <property type="entry name" value="PBP_domain"/>
</dbReference>
<keyword evidence="1" id="KW-0732">Signal</keyword>
<evidence type="ECO:0000313" key="3">
    <source>
        <dbReference type="EMBL" id="PXW74422.1"/>
    </source>
</evidence>
<keyword evidence="4" id="KW-1185">Reference proteome</keyword>
<dbReference type="PANTHER" id="PTHR30570:SF1">
    <property type="entry name" value="PHOSPHATE-BINDING PROTEIN PSTS"/>
    <property type="match status" value="1"/>
</dbReference>
<dbReference type="PANTHER" id="PTHR30570">
    <property type="entry name" value="PERIPLASMIC PHOSPHATE BINDING COMPONENT OF PHOSPHATE ABC TRANSPORTER"/>
    <property type="match status" value="1"/>
</dbReference>
<dbReference type="AlphaFoldDB" id="A0A2V3UYB4"/>